<dbReference type="SUPFAM" id="SSF161111">
    <property type="entry name" value="Cation efflux protein transmembrane domain-like"/>
    <property type="match status" value="1"/>
</dbReference>
<feature type="transmembrane region" description="Helical" evidence="7">
    <location>
        <begin position="112"/>
        <end position="131"/>
    </location>
</feature>
<feature type="domain" description="Cation efflux protein transmembrane" evidence="8">
    <location>
        <begin position="9"/>
        <end position="202"/>
    </location>
</feature>
<keyword evidence="4 7" id="KW-0812">Transmembrane</keyword>
<evidence type="ECO:0000256" key="6">
    <source>
        <dbReference type="ARBA" id="ARBA00023136"/>
    </source>
</evidence>
<comment type="similarity">
    <text evidence="2">Belongs to the cation diffusion facilitator (CDF) transporter (TC 2.A.4) family.</text>
</comment>
<dbReference type="Pfam" id="PF16916">
    <property type="entry name" value="ZT_dimer"/>
    <property type="match status" value="1"/>
</dbReference>
<dbReference type="GO" id="GO:0015086">
    <property type="term" value="F:cadmium ion transmembrane transporter activity"/>
    <property type="evidence" value="ECO:0007669"/>
    <property type="project" value="TreeGrafter"/>
</dbReference>
<dbReference type="GO" id="GO:0015093">
    <property type="term" value="F:ferrous iron transmembrane transporter activity"/>
    <property type="evidence" value="ECO:0007669"/>
    <property type="project" value="TreeGrafter"/>
</dbReference>
<dbReference type="Gene3D" id="1.20.1510.10">
    <property type="entry name" value="Cation efflux protein transmembrane domain"/>
    <property type="match status" value="1"/>
</dbReference>
<evidence type="ECO:0000256" key="4">
    <source>
        <dbReference type="ARBA" id="ARBA00022692"/>
    </source>
</evidence>
<feature type="transmembrane region" description="Helical" evidence="7">
    <location>
        <begin position="177"/>
        <end position="194"/>
    </location>
</feature>
<dbReference type="AlphaFoldDB" id="K2G866"/>
<dbReference type="InterPro" id="IPR002524">
    <property type="entry name" value="Cation_efflux"/>
</dbReference>
<dbReference type="GO" id="GO:0005886">
    <property type="term" value="C:plasma membrane"/>
    <property type="evidence" value="ECO:0007669"/>
    <property type="project" value="TreeGrafter"/>
</dbReference>
<keyword evidence="5 7" id="KW-1133">Transmembrane helix</keyword>
<evidence type="ECO:0000313" key="10">
    <source>
        <dbReference type="EMBL" id="EKE26284.1"/>
    </source>
</evidence>
<dbReference type="SUPFAM" id="SSF160240">
    <property type="entry name" value="Cation efflux protein cytoplasmic domain-like"/>
    <property type="match status" value="1"/>
</dbReference>
<evidence type="ECO:0000256" key="1">
    <source>
        <dbReference type="ARBA" id="ARBA00004141"/>
    </source>
</evidence>
<evidence type="ECO:0000256" key="2">
    <source>
        <dbReference type="ARBA" id="ARBA00008114"/>
    </source>
</evidence>
<dbReference type="PANTHER" id="PTHR43840:SF15">
    <property type="entry name" value="MITOCHONDRIAL METAL TRANSPORTER 1-RELATED"/>
    <property type="match status" value="1"/>
</dbReference>
<feature type="transmembrane region" description="Helical" evidence="7">
    <location>
        <begin position="75"/>
        <end position="97"/>
    </location>
</feature>
<dbReference type="InterPro" id="IPR058533">
    <property type="entry name" value="Cation_efflux_TM"/>
</dbReference>
<name>K2G866_9BACT</name>
<feature type="transmembrane region" description="Helical" evidence="7">
    <location>
        <begin position="7"/>
        <end position="28"/>
    </location>
</feature>
<reference evidence="10" key="1">
    <citation type="journal article" date="2012" name="Science">
        <title>Fermentation, hydrogen, and sulfur metabolism in multiple uncultivated bacterial phyla.</title>
        <authorList>
            <person name="Wrighton K.C."/>
            <person name="Thomas B.C."/>
            <person name="Sharon I."/>
            <person name="Miller C.S."/>
            <person name="Castelle C.J."/>
            <person name="VerBerkmoes N.C."/>
            <person name="Wilkins M.J."/>
            <person name="Hettich R.L."/>
            <person name="Lipton M.S."/>
            <person name="Williams K.H."/>
            <person name="Long P.E."/>
            <person name="Banfield J.F."/>
        </authorList>
    </citation>
    <scope>NUCLEOTIDE SEQUENCE [LARGE SCALE GENOMIC DNA]</scope>
</reference>
<evidence type="ECO:0000256" key="3">
    <source>
        <dbReference type="ARBA" id="ARBA00022448"/>
    </source>
</evidence>
<evidence type="ECO:0000256" key="5">
    <source>
        <dbReference type="ARBA" id="ARBA00022989"/>
    </source>
</evidence>
<comment type="subcellular location">
    <subcellularLocation>
        <location evidence="1">Membrane</location>
        <topology evidence="1">Multi-pass membrane protein</topology>
    </subcellularLocation>
</comment>
<keyword evidence="3" id="KW-0813">Transport</keyword>
<feature type="transmembrane region" description="Helical" evidence="7">
    <location>
        <begin position="152"/>
        <end position="171"/>
    </location>
</feature>
<feature type="domain" description="Cation efflux protein cytoplasmic" evidence="9">
    <location>
        <begin position="211"/>
        <end position="282"/>
    </location>
</feature>
<dbReference type="EMBL" id="AMFJ01000860">
    <property type="protein sequence ID" value="EKE26284.1"/>
    <property type="molecule type" value="Genomic_DNA"/>
</dbReference>
<dbReference type="InterPro" id="IPR027469">
    <property type="entry name" value="Cation_efflux_TMD_sf"/>
</dbReference>
<keyword evidence="6 7" id="KW-0472">Membrane</keyword>
<dbReference type="GO" id="GO:0015341">
    <property type="term" value="F:zinc efflux antiporter activity"/>
    <property type="evidence" value="ECO:0007669"/>
    <property type="project" value="TreeGrafter"/>
</dbReference>
<dbReference type="GO" id="GO:0006882">
    <property type="term" value="P:intracellular zinc ion homeostasis"/>
    <property type="evidence" value="ECO:0007669"/>
    <property type="project" value="TreeGrafter"/>
</dbReference>
<evidence type="ECO:0000256" key="7">
    <source>
        <dbReference type="SAM" id="Phobius"/>
    </source>
</evidence>
<sequence>MSPEKKAVITASFTAVLLIAIKTAAWIMTWSMAILTSAIDSTLDFFVSMMNFFAIKKSEEPVDQDHNYWHWKIEWFWALFEWIIIFISWLSIIYFSAEKIINNDVLQKTDESIYVMIISVIITFLLVKFLAKTAKETNSLIIKSDLLHYKTDLITNFWIIISLIIIKLLDFPVIDPIISIAIAFYIMYWSIEIFKEWIDMLMDRAIEDKYIDFIKNTVLEHKEIESFHLLKTRKSWKKIFVEFHIVFINPEISLRIAHTISDEIETKVLNEISNSEVMIHLDYFDDSNEPNNPKFKNV</sequence>
<dbReference type="InterPro" id="IPR027470">
    <property type="entry name" value="Cation_efflux_CTD"/>
</dbReference>
<protein>
    <submittedName>
        <fullName evidence="10">Cation efflux protein</fullName>
    </submittedName>
</protein>
<proteinExistence type="inferred from homology"/>
<comment type="caution">
    <text evidence="10">The sequence shown here is derived from an EMBL/GenBank/DDBJ whole genome shotgun (WGS) entry which is preliminary data.</text>
</comment>
<dbReference type="Pfam" id="PF01545">
    <property type="entry name" value="Cation_efflux"/>
    <property type="match status" value="1"/>
</dbReference>
<dbReference type="PANTHER" id="PTHR43840">
    <property type="entry name" value="MITOCHONDRIAL METAL TRANSPORTER 1-RELATED"/>
    <property type="match status" value="1"/>
</dbReference>
<accession>K2G866</accession>
<dbReference type="InterPro" id="IPR050291">
    <property type="entry name" value="CDF_Transporter"/>
</dbReference>
<organism evidence="10">
    <name type="scientific">uncultured bacterium</name>
    <name type="common">gcode 4</name>
    <dbReference type="NCBI Taxonomy" id="1234023"/>
    <lineage>
        <taxon>Bacteria</taxon>
        <taxon>environmental samples</taxon>
    </lineage>
</organism>
<evidence type="ECO:0000259" key="9">
    <source>
        <dbReference type="Pfam" id="PF16916"/>
    </source>
</evidence>
<dbReference type="Gene3D" id="3.30.70.1350">
    <property type="entry name" value="Cation efflux protein, cytoplasmic domain"/>
    <property type="match status" value="1"/>
</dbReference>
<gene>
    <name evidence="10" type="ORF">ACD_4C00344G0004</name>
</gene>
<dbReference type="NCBIfam" id="TIGR01297">
    <property type="entry name" value="CDF"/>
    <property type="match status" value="1"/>
</dbReference>
<feature type="transmembrane region" description="Helical" evidence="7">
    <location>
        <begin position="34"/>
        <end position="54"/>
    </location>
</feature>
<evidence type="ECO:0000259" key="8">
    <source>
        <dbReference type="Pfam" id="PF01545"/>
    </source>
</evidence>
<dbReference type="InterPro" id="IPR036837">
    <property type="entry name" value="Cation_efflux_CTD_sf"/>
</dbReference>